<gene>
    <name evidence="2" type="ORF">O181_065940</name>
</gene>
<evidence type="ECO:0000313" key="3">
    <source>
        <dbReference type="Proteomes" id="UP000765509"/>
    </source>
</evidence>
<comment type="caution">
    <text evidence="2">The sequence shown here is derived from an EMBL/GenBank/DDBJ whole genome shotgun (WGS) entry which is preliminary data.</text>
</comment>
<feature type="compositionally biased region" description="Basic and acidic residues" evidence="1">
    <location>
        <begin position="105"/>
        <end position="116"/>
    </location>
</feature>
<feature type="compositionally biased region" description="Basic and acidic residues" evidence="1">
    <location>
        <begin position="1"/>
        <end position="11"/>
    </location>
</feature>
<name>A0A9Q3I4L3_9BASI</name>
<sequence length="200" mass="22323">MKDGNGKRRFELGQIVTHGIKTPKTNPTNPPRQDSPVPSLPHKQTPPKPTPGPSGTQWSEDLFHGKQPKFHLIPTFDSSELTLPPFVEPSQTNEPPIPGPSPSSKAHEDIPTHEPEPEVAPTQSMEEPFGKSQLHFSYSSQLFLTFPLTISSLSHSTLLRHHHRQYACQIPPSLPVPSFPHSHNEAHQEFTYLRPTLTIP</sequence>
<protein>
    <submittedName>
        <fullName evidence="2">Uncharacterized protein</fullName>
    </submittedName>
</protein>
<evidence type="ECO:0000256" key="1">
    <source>
        <dbReference type="SAM" id="MobiDB-lite"/>
    </source>
</evidence>
<dbReference type="AlphaFoldDB" id="A0A9Q3I4L3"/>
<dbReference type="EMBL" id="AVOT02032460">
    <property type="protein sequence ID" value="MBW0526225.1"/>
    <property type="molecule type" value="Genomic_DNA"/>
</dbReference>
<proteinExistence type="predicted"/>
<evidence type="ECO:0000313" key="2">
    <source>
        <dbReference type="EMBL" id="MBW0526225.1"/>
    </source>
</evidence>
<feature type="region of interest" description="Disordered" evidence="1">
    <location>
        <begin position="1"/>
        <end position="127"/>
    </location>
</feature>
<accession>A0A9Q3I4L3</accession>
<keyword evidence="3" id="KW-1185">Reference proteome</keyword>
<organism evidence="2 3">
    <name type="scientific">Austropuccinia psidii MF-1</name>
    <dbReference type="NCBI Taxonomy" id="1389203"/>
    <lineage>
        <taxon>Eukaryota</taxon>
        <taxon>Fungi</taxon>
        <taxon>Dikarya</taxon>
        <taxon>Basidiomycota</taxon>
        <taxon>Pucciniomycotina</taxon>
        <taxon>Pucciniomycetes</taxon>
        <taxon>Pucciniales</taxon>
        <taxon>Sphaerophragmiaceae</taxon>
        <taxon>Austropuccinia</taxon>
    </lineage>
</organism>
<reference evidence="2" key="1">
    <citation type="submission" date="2021-03" db="EMBL/GenBank/DDBJ databases">
        <title>Draft genome sequence of rust myrtle Austropuccinia psidii MF-1, a brazilian biotype.</title>
        <authorList>
            <person name="Quecine M.C."/>
            <person name="Pachon D.M.R."/>
            <person name="Bonatelli M.L."/>
            <person name="Correr F.H."/>
            <person name="Franceschini L.M."/>
            <person name="Leite T.F."/>
            <person name="Margarido G.R.A."/>
            <person name="Almeida C.A."/>
            <person name="Ferrarezi J.A."/>
            <person name="Labate C.A."/>
        </authorList>
    </citation>
    <scope>NUCLEOTIDE SEQUENCE</scope>
    <source>
        <strain evidence="2">MF-1</strain>
    </source>
</reference>
<dbReference type="Proteomes" id="UP000765509">
    <property type="component" value="Unassembled WGS sequence"/>
</dbReference>